<dbReference type="GO" id="GO:0003755">
    <property type="term" value="F:peptidyl-prolyl cis-trans isomerase activity"/>
    <property type="evidence" value="ECO:0007669"/>
    <property type="project" value="UniProtKB-EC"/>
</dbReference>
<dbReference type="EMBL" id="JBIPKE010000015">
    <property type="protein sequence ID" value="MFH6983415.1"/>
    <property type="molecule type" value="Genomic_DNA"/>
</dbReference>
<keyword evidence="3 5" id="KW-0697">Rotamase</keyword>
<evidence type="ECO:0000256" key="6">
    <source>
        <dbReference type="RuleBase" id="RU003915"/>
    </source>
</evidence>
<dbReference type="InterPro" id="IPR046357">
    <property type="entry name" value="PPIase_dom_sf"/>
</dbReference>
<organism evidence="9 10">
    <name type="scientific">Marinoscillum luteum</name>
    <dbReference type="NCBI Taxonomy" id="861051"/>
    <lineage>
        <taxon>Bacteria</taxon>
        <taxon>Pseudomonadati</taxon>
        <taxon>Bacteroidota</taxon>
        <taxon>Cytophagia</taxon>
        <taxon>Cytophagales</taxon>
        <taxon>Reichenbachiellaceae</taxon>
        <taxon>Marinoscillum</taxon>
    </lineage>
</organism>
<evidence type="ECO:0000256" key="4">
    <source>
        <dbReference type="ARBA" id="ARBA00023235"/>
    </source>
</evidence>
<evidence type="ECO:0000256" key="7">
    <source>
        <dbReference type="SAM" id="SignalP"/>
    </source>
</evidence>
<dbReference type="SUPFAM" id="SSF54534">
    <property type="entry name" value="FKBP-like"/>
    <property type="match status" value="2"/>
</dbReference>
<evidence type="ECO:0000313" key="10">
    <source>
        <dbReference type="Proteomes" id="UP001610063"/>
    </source>
</evidence>
<feature type="domain" description="PPIase FKBP-type" evidence="8">
    <location>
        <begin position="210"/>
        <end position="297"/>
    </location>
</feature>
<protein>
    <recommendedName>
        <fullName evidence="6">Peptidyl-prolyl cis-trans isomerase</fullName>
        <ecNumber evidence="6">5.2.1.8</ecNumber>
    </recommendedName>
</protein>
<dbReference type="Pfam" id="PF00254">
    <property type="entry name" value="FKBP_C"/>
    <property type="match status" value="2"/>
</dbReference>
<evidence type="ECO:0000259" key="8">
    <source>
        <dbReference type="PROSITE" id="PS50059"/>
    </source>
</evidence>
<dbReference type="Gene3D" id="3.10.50.40">
    <property type="match status" value="2"/>
</dbReference>
<comment type="caution">
    <text evidence="9">The sequence shown here is derived from an EMBL/GenBank/DDBJ whole genome shotgun (WGS) entry which is preliminary data.</text>
</comment>
<comment type="catalytic activity">
    <reaction evidence="1 5 6">
        <text>[protein]-peptidylproline (omega=180) = [protein]-peptidylproline (omega=0)</text>
        <dbReference type="Rhea" id="RHEA:16237"/>
        <dbReference type="Rhea" id="RHEA-COMP:10747"/>
        <dbReference type="Rhea" id="RHEA-COMP:10748"/>
        <dbReference type="ChEBI" id="CHEBI:83833"/>
        <dbReference type="ChEBI" id="CHEBI:83834"/>
        <dbReference type="EC" id="5.2.1.8"/>
    </reaction>
</comment>
<sequence length="298" mass="33167">MTQSKLKSVLLGLSIILLAFTTSCLKSDDVFDSAAQYTKDQEIISQYIADNGLTVQTDTSGHGLKYTMVKEGTGDSPKLNDILFLNYKGTLLSNGKVFDEQDSAFLQLSPNLIGGWQVLVPYLKEGGEMTMYLPSFYGYGHYGSGDGSIPADAILIFNIELHGIFTQFEFEQYQIERYLENNDLTAMTDTVKGLKYIITKEGTGDHPVPSDKIKVDYSGRLLANDEEFEKNENIEYTLSSLIEGWEILMPYVKEGGSITMFIPSKYAYGTNSVVRNGVVKIPPNSTLIFEVTLNRIVD</sequence>
<dbReference type="InterPro" id="IPR001179">
    <property type="entry name" value="PPIase_FKBP_dom"/>
</dbReference>
<feature type="chain" id="PRO_5046795203" description="Peptidyl-prolyl cis-trans isomerase" evidence="7">
    <location>
        <begin position="27"/>
        <end position="298"/>
    </location>
</feature>
<dbReference type="PROSITE" id="PS50059">
    <property type="entry name" value="FKBP_PPIASE"/>
    <property type="match status" value="2"/>
</dbReference>
<dbReference type="PROSITE" id="PS51257">
    <property type="entry name" value="PROKAR_LIPOPROTEIN"/>
    <property type="match status" value="1"/>
</dbReference>
<evidence type="ECO:0000256" key="1">
    <source>
        <dbReference type="ARBA" id="ARBA00000971"/>
    </source>
</evidence>
<evidence type="ECO:0000313" key="9">
    <source>
        <dbReference type="EMBL" id="MFH6983415.1"/>
    </source>
</evidence>
<evidence type="ECO:0000256" key="3">
    <source>
        <dbReference type="ARBA" id="ARBA00023110"/>
    </source>
</evidence>
<reference evidence="9 10" key="1">
    <citation type="journal article" date="2013" name="Int. J. Syst. Evol. Microbiol.">
        <title>Marinoscillum luteum sp. nov., isolated from marine sediment.</title>
        <authorList>
            <person name="Cha I.T."/>
            <person name="Park S.J."/>
            <person name="Kim S.J."/>
            <person name="Kim J.G."/>
            <person name="Jung M.Y."/>
            <person name="Shin K.S."/>
            <person name="Kwon K.K."/>
            <person name="Yang S.H."/>
            <person name="Seo Y.S."/>
            <person name="Rhee S.K."/>
        </authorList>
    </citation>
    <scope>NUCLEOTIDE SEQUENCE [LARGE SCALE GENOMIC DNA]</scope>
    <source>
        <strain evidence="9 10">KCTC 23939</strain>
    </source>
</reference>
<gene>
    <name evidence="9" type="ORF">ACHKAR_08205</name>
</gene>
<evidence type="ECO:0000256" key="5">
    <source>
        <dbReference type="PROSITE-ProRule" id="PRU00277"/>
    </source>
</evidence>
<keyword evidence="7" id="KW-0732">Signal</keyword>
<dbReference type="Proteomes" id="UP001610063">
    <property type="component" value="Unassembled WGS sequence"/>
</dbReference>
<dbReference type="RefSeq" id="WP_395416983.1">
    <property type="nucleotide sequence ID" value="NZ_JBIPKE010000015.1"/>
</dbReference>
<dbReference type="EC" id="5.2.1.8" evidence="6"/>
<dbReference type="PANTHER" id="PTHR43811:SF19">
    <property type="entry name" value="39 KDA FK506-BINDING NUCLEAR PROTEIN"/>
    <property type="match status" value="1"/>
</dbReference>
<accession>A0ABW7N7L0</accession>
<comment type="similarity">
    <text evidence="2 6">Belongs to the FKBP-type PPIase family.</text>
</comment>
<keyword evidence="4 5" id="KW-0413">Isomerase</keyword>
<feature type="domain" description="PPIase FKBP-type" evidence="8">
    <location>
        <begin position="80"/>
        <end position="165"/>
    </location>
</feature>
<dbReference type="PANTHER" id="PTHR43811">
    <property type="entry name" value="FKBP-TYPE PEPTIDYL-PROLYL CIS-TRANS ISOMERASE FKPA"/>
    <property type="match status" value="1"/>
</dbReference>
<proteinExistence type="inferred from homology"/>
<evidence type="ECO:0000256" key="2">
    <source>
        <dbReference type="ARBA" id="ARBA00006577"/>
    </source>
</evidence>
<name>A0ABW7N7L0_9BACT</name>
<feature type="signal peptide" evidence="7">
    <location>
        <begin position="1"/>
        <end position="26"/>
    </location>
</feature>
<keyword evidence="10" id="KW-1185">Reference proteome</keyword>